<dbReference type="GO" id="GO:0005829">
    <property type="term" value="C:cytosol"/>
    <property type="evidence" value="ECO:0007669"/>
    <property type="project" value="TreeGrafter"/>
</dbReference>
<proteinExistence type="predicted"/>
<organism evidence="3 4">
    <name type="scientific">Lichtheimia corymbifera JMRC:FSU:9682</name>
    <dbReference type="NCBI Taxonomy" id="1263082"/>
    <lineage>
        <taxon>Eukaryota</taxon>
        <taxon>Fungi</taxon>
        <taxon>Fungi incertae sedis</taxon>
        <taxon>Mucoromycota</taxon>
        <taxon>Mucoromycotina</taxon>
        <taxon>Mucoromycetes</taxon>
        <taxon>Mucorales</taxon>
        <taxon>Lichtheimiaceae</taxon>
        <taxon>Lichtheimia</taxon>
    </lineage>
</organism>
<dbReference type="PANTHER" id="PTHR31441:SF2">
    <property type="entry name" value="FOLLICULIN"/>
    <property type="match status" value="1"/>
</dbReference>
<dbReference type="OrthoDB" id="5599713at2759"/>
<dbReference type="InterPro" id="IPR037521">
    <property type="entry name" value="FLCN/SMCR8_DENN"/>
</dbReference>
<dbReference type="PANTHER" id="PTHR31441">
    <property type="entry name" value="FOLLICULIN FAMILY MEMBER"/>
    <property type="match status" value="1"/>
</dbReference>
<feature type="region of interest" description="Disordered" evidence="1">
    <location>
        <begin position="314"/>
        <end position="354"/>
    </location>
</feature>
<comment type="caution">
    <text evidence="3">The sequence shown here is derived from an EMBL/GenBank/DDBJ whole genome shotgun (WGS) entry which is preliminary data.</text>
</comment>
<dbReference type="InterPro" id="IPR037520">
    <property type="entry name" value="Folliculin/SMCR8_longin"/>
</dbReference>
<dbReference type="PROSITE" id="PS51834">
    <property type="entry name" value="DENN_FLCN_SMCR8"/>
    <property type="match status" value="1"/>
</dbReference>
<dbReference type="Proteomes" id="UP000027586">
    <property type="component" value="Unassembled WGS sequence"/>
</dbReference>
<sequence>MNALVAMLHFCEVHGPRVVFCTQATHHHHHLDANNNHHTAPIPIPNANHSPIMDLPISSLSSQLSSLRNETSSAPPTPVTSQSTCAACTAQMPIILSTKNGPALEAKRMIVHDDDDPTVAYIGTPSPQHLQLYKAARLACVRSLTTELCPGREGPVLFGDDENGYALSYLFKLHDAYARGETRFYSLMVLMTDRVFLISCWPFFVSEFRSMAVNLQSRANTVFQREKEIRQQPHYSAFRRAVTPMSQDPFFRRRSHTALRSLVDLLGIKDIYHQIHAQFSYILKRSARKRMEKITSGRSASAEYLVMRDQYYAKRQQQRHEKQTTTHHPVTITTTKSPALATPPPPPSPLAQYS</sequence>
<dbReference type="VEuPathDB" id="FungiDB:LCOR_02556.1"/>
<keyword evidence="4" id="KW-1185">Reference proteome</keyword>
<evidence type="ECO:0000313" key="3">
    <source>
        <dbReference type="EMBL" id="CDH50872.1"/>
    </source>
</evidence>
<gene>
    <name evidence="3" type="ORF">LCOR_02556.1</name>
</gene>
<dbReference type="AlphaFoldDB" id="A0A068RML4"/>
<dbReference type="STRING" id="1263082.A0A068RML4"/>
<feature type="compositionally biased region" description="Low complexity" evidence="1">
    <location>
        <begin position="326"/>
        <end position="340"/>
    </location>
</feature>
<evidence type="ECO:0000256" key="1">
    <source>
        <dbReference type="SAM" id="MobiDB-lite"/>
    </source>
</evidence>
<evidence type="ECO:0000259" key="2">
    <source>
        <dbReference type="PROSITE" id="PS51834"/>
    </source>
</evidence>
<evidence type="ECO:0000313" key="4">
    <source>
        <dbReference type="Proteomes" id="UP000027586"/>
    </source>
</evidence>
<accession>A0A068RML4</accession>
<feature type="compositionally biased region" description="Pro residues" evidence="1">
    <location>
        <begin position="341"/>
        <end position="354"/>
    </location>
</feature>
<dbReference type="GO" id="GO:0005096">
    <property type="term" value="F:GTPase activator activity"/>
    <property type="evidence" value="ECO:0007669"/>
    <property type="project" value="InterPro"/>
</dbReference>
<feature type="domain" description="UDENN FLCN/SMCR8-type" evidence="2">
    <location>
        <begin position="100"/>
        <end position="354"/>
    </location>
</feature>
<protein>
    <submittedName>
        <fullName evidence="3">Folliculin</fullName>
    </submittedName>
</protein>
<dbReference type="Pfam" id="PF11704">
    <property type="entry name" value="Folliculin"/>
    <property type="match status" value="1"/>
</dbReference>
<reference evidence="3" key="1">
    <citation type="submission" date="2013-08" db="EMBL/GenBank/DDBJ databases">
        <title>Gene expansion shapes genome architecture in the human pathogen Lichtheimia corymbifera: an evolutionary genomics analysis in the ancient terrestrial Mucorales (Mucoromycotina).</title>
        <authorList>
            <person name="Schwartze V.U."/>
            <person name="Winter S."/>
            <person name="Shelest E."/>
            <person name="Marcet-Houben M."/>
            <person name="Horn F."/>
            <person name="Wehner S."/>
            <person name="Hoffmann K."/>
            <person name="Riege K."/>
            <person name="Sammeth M."/>
            <person name="Nowrousian M."/>
            <person name="Valiante V."/>
            <person name="Linde J."/>
            <person name="Jacobsen I.D."/>
            <person name="Marz M."/>
            <person name="Brakhage A.A."/>
            <person name="Gabaldon T."/>
            <person name="Bocker S."/>
            <person name="Voigt K."/>
        </authorList>
    </citation>
    <scope>NUCLEOTIDE SEQUENCE [LARGE SCALE GENOMIC DNA]</scope>
    <source>
        <strain evidence="3">FSU 9682</strain>
    </source>
</reference>
<dbReference type="GO" id="GO:1904263">
    <property type="term" value="P:positive regulation of TORC1 signaling"/>
    <property type="evidence" value="ECO:0007669"/>
    <property type="project" value="TreeGrafter"/>
</dbReference>
<dbReference type="EMBL" id="CBTN010000008">
    <property type="protein sequence ID" value="CDH50872.1"/>
    <property type="molecule type" value="Genomic_DNA"/>
</dbReference>
<dbReference type="InterPro" id="IPR021713">
    <property type="entry name" value="Folliculin"/>
</dbReference>
<name>A0A068RML4_9FUNG</name>